<feature type="transmembrane region" description="Helical" evidence="1">
    <location>
        <begin position="6"/>
        <end position="29"/>
    </location>
</feature>
<gene>
    <name evidence="2" type="ORF">PGLA_04270</name>
</gene>
<accession>A0A168N771</accession>
<feature type="transmembrane region" description="Helical" evidence="1">
    <location>
        <begin position="67"/>
        <end position="88"/>
    </location>
</feature>
<keyword evidence="3" id="KW-1185">Reference proteome</keyword>
<keyword evidence="1" id="KW-0472">Membrane</keyword>
<dbReference type="EMBL" id="LVJH01000003">
    <property type="protein sequence ID" value="OAB45473.1"/>
    <property type="molecule type" value="Genomic_DNA"/>
</dbReference>
<feature type="transmembrane region" description="Helical" evidence="1">
    <location>
        <begin position="153"/>
        <end position="172"/>
    </location>
</feature>
<dbReference type="RefSeq" id="WP_068529186.1">
    <property type="nucleotide sequence ID" value="NZ_LVJH01000003.1"/>
</dbReference>
<dbReference type="AlphaFoldDB" id="A0A168N771"/>
<comment type="caution">
    <text evidence="2">The sequence shown here is derived from an EMBL/GenBank/DDBJ whole genome shotgun (WGS) entry which is preliminary data.</text>
</comment>
<sequence length="181" mass="20333">MNWIIYMIIGCEIAFWVFILLGLTCRYILKLEKLGILLLVCTPVTDLILLIVTGVDLYNGTIATTAHALAAVYIGVSIGFGKSMIAWVDIRFKYYVTKQGVAPNKLTGMEHAKHYSKGFVRHMVAYVIGCGLIMGMVYIINDPARTEALSNMMKTWSIILGVDLMITASYFISPRKEKRKR</sequence>
<proteinExistence type="predicted"/>
<evidence type="ECO:0000313" key="2">
    <source>
        <dbReference type="EMBL" id="OAB45473.1"/>
    </source>
</evidence>
<reference evidence="2 3" key="1">
    <citation type="submission" date="2016-03" db="EMBL/GenBank/DDBJ databases">
        <title>Draft genome sequence of Paenibacillus glacialis DSM 22343.</title>
        <authorList>
            <person name="Shin S.-K."/>
            <person name="Yi H."/>
        </authorList>
    </citation>
    <scope>NUCLEOTIDE SEQUENCE [LARGE SCALE GENOMIC DNA]</scope>
    <source>
        <strain evidence="2 3">DSM 22343</strain>
    </source>
</reference>
<organism evidence="2 3">
    <name type="scientific">Paenibacillus glacialis</name>
    <dbReference type="NCBI Taxonomy" id="494026"/>
    <lineage>
        <taxon>Bacteria</taxon>
        <taxon>Bacillati</taxon>
        <taxon>Bacillota</taxon>
        <taxon>Bacilli</taxon>
        <taxon>Bacillales</taxon>
        <taxon>Paenibacillaceae</taxon>
        <taxon>Paenibacillus</taxon>
    </lineage>
</organism>
<keyword evidence="1" id="KW-1133">Transmembrane helix</keyword>
<evidence type="ECO:0008006" key="4">
    <source>
        <dbReference type="Google" id="ProtNLM"/>
    </source>
</evidence>
<feature type="transmembrane region" description="Helical" evidence="1">
    <location>
        <begin position="123"/>
        <end position="141"/>
    </location>
</feature>
<dbReference type="STRING" id="494026.PGLA_04270"/>
<dbReference type="OrthoDB" id="2082317at2"/>
<dbReference type="Proteomes" id="UP000076967">
    <property type="component" value="Unassembled WGS sequence"/>
</dbReference>
<name>A0A168N771_9BACL</name>
<feature type="transmembrane region" description="Helical" evidence="1">
    <location>
        <begin position="36"/>
        <end position="55"/>
    </location>
</feature>
<keyword evidence="1" id="KW-0812">Transmembrane</keyword>
<evidence type="ECO:0000256" key="1">
    <source>
        <dbReference type="SAM" id="Phobius"/>
    </source>
</evidence>
<protein>
    <recommendedName>
        <fullName evidence="4">2TM domain-containing protein</fullName>
    </recommendedName>
</protein>
<evidence type="ECO:0000313" key="3">
    <source>
        <dbReference type="Proteomes" id="UP000076967"/>
    </source>
</evidence>